<gene>
    <name evidence="2" type="ORF">NEQG_02175</name>
</gene>
<dbReference type="EMBL" id="GL870881">
    <property type="protein sequence ID" value="EIJ87628.1"/>
    <property type="molecule type" value="Genomic_DNA"/>
</dbReference>
<keyword evidence="1" id="KW-0812">Transmembrane</keyword>
<feature type="transmembrane region" description="Helical" evidence="1">
    <location>
        <begin position="34"/>
        <end position="56"/>
    </location>
</feature>
<feature type="transmembrane region" description="Helical" evidence="1">
    <location>
        <begin position="100"/>
        <end position="119"/>
    </location>
</feature>
<dbReference type="InParanoid" id="I3EEI1"/>
<dbReference type="Proteomes" id="UP000002872">
    <property type="component" value="Unassembled WGS sequence"/>
</dbReference>
<dbReference type="VEuPathDB" id="MicrosporidiaDB:NEQG_02175"/>
<evidence type="ECO:0000256" key="1">
    <source>
        <dbReference type="SAM" id="Phobius"/>
    </source>
</evidence>
<proteinExistence type="predicted"/>
<feature type="transmembrane region" description="Helical" evidence="1">
    <location>
        <begin position="68"/>
        <end position="88"/>
    </location>
</feature>
<reference evidence="2" key="1">
    <citation type="submission" date="2011-01" db="EMBL/GenBank/DDBJ databases">
        <title>The Genome Sequence of Nematocida parisii strain ERTm3.</title>
        <authorList>
            <consortium name="The Broad Institute Genome Sequencing Platform"/>
            <consortium name="The Broad Institute Genome Sequencing Center for Infectious Disease"/>
            <person name="Cuomo C."/>
            <person name="Troemel E."/>
            <person name="Young S.K."/>
            <person name="Zeng Q."/>
            <person name="Gargeya S."/>
            <person name="Fitzgerald M."/>
            <person name="Haas B."/>
            <person name="Abouelleil A."/>
            <person name="Alvarado L."/>
            <person name="Arachchi H.M."/>
            <person name="Berlin A."/>
            <person name="Chapman S.B."/>
            <person name="Gearin G."/>
            <person name="Goldberg J."/>
            <person name="Griggs A."/>
            <person name="Gujja S."/>
            <person name="Hansen M."/>
            <person name="Heiman D."/>
            <person name="Howarth C."/>
            <person name="Larimer J."/>
            <person name="Lui A."/>
            <person name="MacDonald P.J.P."/>
            <person name="McCowen C."/>
            <person name="Montmayeur A."/>
            <person name="Murphy C."/>
            <person name="Neiman D."/>
            <person name="Pearson M."/>
            <person name="Priest M."/>
            <person name="Roberts A."/>
            <person name="Saif S."/>
            <person name="Shea T."/>
            <person name="Sisk P."/>
            <person name="Stolte C."/>
            <person name="Sykes S."/>
            <person name="Wortman J."/>
            <person name="Nusbaum C."/>
            <person name="Birren B."/>
        </authorList>
    </citation>
    <scope>NUCLEOTIDE SEQUENCE</scope>
    <source>
        <strain evidence="2">ERTm3</strain>
    </source>
</reference>
<dbReference type="AlphaFoldDB" id="I3EEI1"/>
<dbReference type="OrthoDB" id="10367039at2759"/>
<evidence type="ECO:0000313" key="3">
    <source>
        <dbReference type="Proteomes" id="UP000002872"/>
    </source>
</evidence>
<dbReference type="HOGENOM" id="CLU_1586928_0_0_1"/>
<evidence type="ECO:0000313" key="2">
    <source>
        <dbReference type="EMBL" id="EIJ87628.1"/>
    </source>
</evidence>
<accession>I3EEI1</accession>
<protein>
    <submittedName>
        <fullName evidence="2">Uncharacterized protein</fullName>
    </submittedName>
</protein>
<sequence>MILVRGVKTNNTAPLLDRAPINMLFLPSKYILEIYGVANIVIFGFVFFKHIILILSIATNVEAIQFNLLFGMLICLIVFIAYMLGFIVGDIAGLVAIREIISLFIFFYTLHLIISMFTMKLHKFANAQRYLVLDFLGSCTDKVLTAVYYINSIIFISLNIVLVYNLFA</sequence>
<keyword evidence="1" id="KW-1133">Transmembrane helix</keyword>
<keyword evidence="3" id="KW-1185">Reference proteome</keyword>
<organism evidence="2 3">
    <name type="scientific">Nematocida parisii (strain ERTm3)</name>
    <name type="common">Nematode killer fungus</name>
    <dbReference type="NCBI Taxonomy" id="935791"/>
    <lineage>
        <taxon>Eukaryota</taxon>
        <taxon>Fungi</taxon>
        <taxon>Fungi incertae sedis</taxon>
        <taxon>Microsporidia</taxon>
        <taxon>Nematocida</taxon>
    </lineage>
</organism>
<name>I3EEI1_NEMP3</name>
<feature type="transmembrane region" description="Helical" evidence="1">
    <location>
        <begin position="146"/>
        <end position="167"/>
    </location>
</feature>
<keyword evidence="1" id="KW-0472">Membrane</keyword>